<organism evidence="1 2">
    <name type="scientific">Aliarcobacter butzleri L348</name>
    <dbReference type="NCBI Taxonomy" id="1447256"/>
    <lineage>
        <taxon>Bacteria</taxon>
        <taxon>Pseudomonadati</taxon>
        <taxon>Campylobacterota</taxon>
        <taxon>Epsilonproteobacteria</taxon>
        <taxon>Campylobacterales</taxon>
        <taxon>Arcobacteraceae</taxon>
        <taxon>Aliarcobacter</taxon>
    </lineage>
</organism>
<reference evidence="1 2" key="1">
    <citation type="submission" date="2014-01" db="EMBL/GenBank/DDBJ databases">
        <title>Development of a Comparative Genomic Fingerprinting Assay for High Resolution Genotyping of Arcobacter butzleri.</title>
        <authorList>
            <person name="Webb A.L."/>
            <person name="Inglis G.D."/>
            <person name="Kruczkiewicz P."/>
            <person name="Selinger L.B."/>
            <person name="Taboada E.N."/>
        </authorList>
    </citation>
    <scope>NUCLEOTIDE SEQUENCE [LARGE SCALE GENOMIC DNA]</scope>
    <source>
        <strain evidence="1 2">L348</strain>
    </source>
</reference>
<gene>
    <name evidence="1" type="ORF">AA20_03265</name>
</gene>
<protein>
    <submittedName>
        <fullName evidence="1">Uncharacterized protein</fullName>
    </submittedName>
</protein>
<name>A0A0G9K4S1_9BACT</name>
<sequence>MMGYYINTKIDKIFINKYLLKLEKILGEDYGTN</sequence>
<dbReference type="Proteomes" id="UP000035514">
    <property type="component" value="Unassembled WGS sequence"/>
</dbReference>
<accession>A0A0G9K4S1</accession>
<evidence type="ECO:0000313" key="2">
    <source>
        <dbReference type="Proteomes" id="UP000035514"/>
    </source>
</evidence>
<dbReference type="AlphaFoldDB" id="A0A0G9K4S1"/>
<evidence type="ECO:0000313" key="1">
    <source>
        <dbReference type="EMBL" id="KLE01579.1"/>
    </source>
</evidence>
<proteinExistence type="predicted"/>
<comment type="caution">
    <text evidence="1">The sequence shown here is derived from an EMBL/GenBank/DDBJ whole genome shotgun (WGS) entry which is preliminary data.</text>
</comment>
<dbReference type="EMBL" id="JAIQ01000065">
    <property type="protein sequence ID" value="KLE01579.1"/>
    <property type="molecule type" value="Genomic_DNA"/>
</dbReference>